<organism evidence="1 2">
    <name type="scientific">Populus alba x Populus x berolinensis</name>
    <dbReference type="NCBI Taxonomy" id="444605"/>
    <lineage>
        <taxon>Eukaryota</taxon>
        <taxon>Viridiplantae</taxon>
        <taxon>Streptophyta</taxon>
        <taxon>Embryophyta</taxon>
        <taxon>Tracheophyta</taxon>
        <taxon>Spermatophyta</taxon>
        <taxon>Magnoliopsida</taxon>
        <taxon>eudicotyledons</taxon>
        <taxon>Gunneridae</taxon>
        <taxon>Pentapetalae</taxon>
        <taxon>rosids</taxon>
        <taxon>fabids</taxon>
        <taxon>Malpighiales</taxon>
        <taxon>Salicaceae</taxon>
        <taxon>Saliceae</taxon>
        <taxon>Populus</taxon>
    </lineage>
</organism>
<evidence type="ECO:0000313" key="1">
    <source>
        <dbReference type="EMBL" id="KAJ7001905.1"/>
    </source>
</evidence>
<reference evidence="1 2" key="1">
    <citation type="journal article" date="2023" name="Mol. Ecol. Resour.">
        <title>Chromosome-level genome assembly of a triploid poplar Populus alba 'Berolinensis'.</title>
        <authorList>
            <person name="Chen S."/>
            <person name="Yu Y."/>
            <person name="Wang X."/>
            <person name="Wang S."/>
            <person name="Zhang T."/>
            <person name="Zhou Y."/>
            <person name="He R."/>
            <person name="Meng N."/>
            <person name="Wang Y."/>
            <person name="Liu W."/>
            <person name="Liu Z."/>
            <person name="Liu J."/>
            <person name="Guo Q."/>
            <person name="Huang H."/>
            <person name="Sederoff R.R."/>
            <person name="Wang G."/>
            <person name="Qu G."/>
            <person name="Chen S."/>
        </authorList>
    </citation>
    <scope>NUCLEOTIDE SEQUENCE [LARGE SCALE GENOMIC DNA]</scope>
    <source>
        <strain evidence="1">SC-2020</strain>
    </source>
</reference>
<dbReference type="Proteomes" id="UP001164929">
    <property type="component" value="Chromosome 4"/>
</dbReference>
<gene>
    <name evidence="1" type="ORF">NC653_012092</name>
</gene>
<name>A0AAD6R3W4_9ROSI</name>
<comment type="caution">
    <text evidence="1">The sequence shown here is derived from an EMBL/GenBank/DDBJ whole genome shotgun (WGS) entry which is preliminary data.</text>
</comment>
<accession>A0AAD6R3W4</accession>
<protein>
    <submittedName>
        <fullName evidence="1">Uncharacterized protein</fullName>
    </submittedName>
</protein>
<sequence>MCMDCSHSARHTSIGCVQLPLRLWPSLNCTCMHYQAECYVKNN</sequence>
<dbReference type="AlphaFoldDB" id="A0AAD6R3W4"/>
<dbReference type="EMBL" id="JAQIZT010000004">
    <property type="protein sequence ID" value="KAJ7001905.1"/>
    <property type="molecule type" value="Genomic_DNA"/>
</dbReference>
<evidence type="ECO:0000313" key="2">
    <source>
        <dbReference type="Proteomes" id="UP001164929"/>
    </source>
</evidence>
<keyword evidence="2" id="KW-1185">Reference proteome</keyword>
<proteinExistence type="predicted"/>